<dbReference type="EMBL" id="CAFAAQ010000200">
    <property type="protein sequence ID" value="CAB4820298.1"/>
    <property type="molecule type" value="Genomic_DNA"/>
</dbReference>
<dbReference type="Gene3D" id="3.40.50.410">
    <property type="entry name" value="von Willebrand factor, type A domain"/>
    <property type="match status" value="1"/>
</dbReference>
<gene>
    <name evidence="1" type="ORF">UFOPK3046_01703</name>
    <name evidence="2" type="ORF">UFOPK3914_00871</name>
</gene>
<sequence length="237" mass="25375">MNTDSNAASNSDTTSIPEVHIYVLLDRSGSMQSIASDVVGGFNRLLADQQADGADARMTLVQFDSNDPQEVIADAIPIAEMVGLDASTFVPRGGTPLLDATGRLMATATARVAQRTADGLPPEEILFVSITDGHENCSGEQTLASIKQLVDAHSAAGWTFVFLSAALDVYSEASSMGMDQRSTQSWVGDSAGTGRAFDSLSASTRSHRRKVRNSEFFDKGDFFEGEKPAEDDRTDRE</sequence>
<dbReference type="CDD" id="cd00198">
    <property type="entry name" value="vWFA"/>
    <property type="match status" value="1"/>
</dbReference>
<reference evidence="2" key="1">
    <citation type="submission" date="2020-05" db="EMBL/GenBank/DDBJ databases">
        <authorList>
            <person name="Chiriac C."/>
            <person name="Salcher M."/>
            <person name="Ghai R."/>
            <person name="Kavagutti S V."/>
        </authorList>
    </citation>
    <scope>NUCLEOTIDE SEQUENCE</scope>
</reference>
<name>A0A6J7MKA0_9ZZZZ</name>
<proteinExistence type="predicted"/>
<evidence type="ECO:0000313" key="2">
    <source>
        <dbReference type="EMBL" id="CAB4978184.1"/>
    </source>
</evidence>
<organism evidence="2">
    <name type="scientific">freshwater metagenome</name>
    <dbReference type="NCBI Taxonomy" id="449393"/>
    <lineage>
        <taxon>unclassified sequences</taxon>
        <taxon>metagenomes</taxon>
        <taxon>ecological metagenomes</taxon>
    </lineage>
</organism>
<dbReference type="EMBL" id="CAFBOG010000065">
    <property type="protein sequence ID" value="CAB4978184.1"/>
    <property type="molecule type" value="Genomic_DNA"/>
</dbReference>
<protein>
    <submittedName>
        <fullName evidence="2">Unannotated protein</fullName>
    </submittedName>
</protein>
<dbReference type="SUPFAM" id="SSF53300">
    <property type="entry name" value="vWA-like"/>
    <property type="match status" value="1"/>
</dbReference>
<dbReference type="InterPro" id="IPR036465">
    <property type="entry name" value="vWFA_dom_sf"/>
</dbReference>
<dbReference type="AlphaFoldDB" id="A0A6J7MKA0"/>
<accession>A0A6J7MKA0</accession>
<evidence type="ECO:0000313" key="1">
    <source>
        <dbReference type="EMBL" id="CAB4820298.1"/>
    </source>
</evidence>